<dbReference type="InterPro" id="IPR036047">
    <property type="entry name" value="F-box-like_dom_sf"/>
</dbReference>
<dbReference type="EMBL" id="KZ559122">
    <property type="protein sequence ID" value="PLB41055.1"/>
    <property type="molecule type" value="Genomic_DNA"/>
</dbReference>
<dbReference type="Proteomes" id="UP000234585">
    <property type="component" value="Unassembled WGS sequence"/>
</dbReference>
<dbReference type="OrthoDB" id="5139510at2759"/>
<feature type="domain" description="F-box" evidence="1">
    <location>
        <begin position="13"/>
        <end position="67"/>
    </location>
</feature>
<dbReference type="SUPFAM" id="SSF81383">
    <property type="entry name" value="F-box domain"/>
    <property type="match status" value="1"/>
</dbReference>
<gene>
    <name evidence="2" type="ORF">BDW47DRAFT_100426</name>
</gene>
<sequence length="503" mass="57581">MSTTLPLPALKTTSRVSTLPTEVLIEIFSHLENPDEPQRSLCSTWLPLMQVCQTWRTVAERLIFSKLTYRNERHDHRLTRQLLRHMHSKPYLWRYPQSLHMSTYTEEGNNLCVEMARKAAEHKSPVRKAKFESMAFPCNIPLLESLSKFPLVELDLCTVQQGLPIRFIFELFDLLTLKTLRLRHIAWSEYVNDKLIEIRPWSAAEGIKCPKVAWLRPQNQPRSPRELEQLLPFTRRRTGNITSLTLAVPIADPDVAELLFQWPRCLREVVFSHVLDSPYTDIYTASTIESLLAVHRQSLEKLDIPALPFNGLPDMSTFPALNSLRIHISSLLPLTPQEAWRHLAAPNLHHLTIDFTATVFEPSTSTWIKKFFHGANLPRPLHLTMEYTWASWHGPSPTFFPPDLQEETPPIASDHNIALIYRTPAEECILSRPPTPDWKASISPTARMICGCIPHFRAVPEGVPFEWIANDLGIAVAEVALAGPQLFSTKLVYSVGDRDMWSY</sequence>
<dbReference type="RefSeq" id="XP_024675067.1">
    <property type="nucleotide sequence ID" value="XM_024811430.1"/>
</dbReference>
<protein>
    <recommendedName>
        <fullName evidence="1">F-box domain-containing protein</fullName>
    </recommendedName>
</protein>
<keyword evidence="3" id="KW-1185">Reference proteome</keyword>
<dbReference type="PROSITE" id="PS50181">
    <property type="entry name" value="FBOX"/>
    <property type="match status" value="1"/>
</dbReference>
<accession>A0A2I2FK86</accession>
<reference evidence="2 3" key="1">
    <citation type="submission" date="2017-12" db="EMBL/GenBank/DDBJ databases">
        <authorList>
            <consortium name="DOE Joint Genome Institute"/>
            <person name="Haridas S."/>
            <person name="Kjaerbolling I."/>
            <person name="Vesth T.C."/>
            <person name="Frisvad J.C."/>
            <person name="Nybo J.L."/>
            <person name="Theobald S."/>
            <person name="Kuo A."/>
            <person name="Bowyer P."/>
            <person name="Matsuda Y."/>
            <person name="Mondo S."/>
            <person name="Lyhne E.K."/>
            <person name="Kogle M.E."/>
            <person name="Clum A."/>
            <person name="Lipzen A."/>
            <person name="Salamov A."/>
            <person name="Ngan C.Y."/>
            <person name="Daum C."/>
            <person name="Chiniquy J."/>
            <person name="Barry K."/>
            <person name="LaButti K."/>
            <person name="Simmons B.A."/>
            <person name="Magnuson J.K."/>
            <person name="Mortensen U.H."/>
            <person name="Larsen T.O."/>
            <person name="Grigoriev I.V."/>
            <person name="Baker S.E."/>
            <person name="Andersen M.R."/>
            <person name="Nordberg H.P."/>
            <person name="Cantor M.N."/>
            <person name="Hua S.X."/>
        </authorList>
    </citation>
    <scope>NUCLEOTIDE SEQUENCE [LARGE SCALE GENOMIC DNA]</scope>
    <source>
        <strain evidence="2 3">CBS 102.13</strain>
    </source>
</reference>
<name>A0A2I2FK86_ASPCN</name>
<dbReference type="Gene3D" id="1.20.1280.50">
    <property type="match status" value="1"/>
</dbReference>
<dbReference type="AlphaFoldDB" id="A0A2I2FK86"/>
<dbReference type="CDD" id="cd09917">
    <property type="entry name" value="F-box_SF"/>
    <property type="match status" value="1"/>
</dbReference>
<dbReference type="Pfam" id="PF12937">
    <property type="entry name" value="F-box-like"/>
    <property type="match status" value="1"/>
</dbReference>
<evidence type="ECO:0000259" key="1">
    <source>
        <dbReference type="PROSITE" id="PS50181"/>
    </source>
</evidence>
<evidence type="ECO:0000313" key="3">
    <source>
        <dbReference type="Proteomes" id="UP000234585"/>
    </source>
</evidence>
<dbReference type="GeneID" id="36518590"/>
<organism evidence="2 3">
    <name type="scientific">Aspergillus candidus</name>
    <dbReference type="NCBI Taxonomy" id="41067"/>
    <lineage>
        <taxon>Eukaryota</taxon>
        <taxon>Fungi</taxon>
        <taxon>Dikarya</taxon>
        <taxon>Ascomycota</taxon>
        <taxon>Pezizomycotina</taxon>
        <taxon>Eurotiomycetes</taxon>
        <taxon>Eurotiomycetidae</taxon>
        <taxon>Eurotiales</taxon>
        <taxon>Aspergillaceae</taxon>
        <taxon>Aspergillus</taxon>
        <taxon>Aspergillus subgen. Circumdati</taxon>
    </lineage>
</organism>
<evidence type="ECO:0000313" key="2">
    <source>
        <dbReference type="EMBL" id="PLB41055.1"/>
    </source>
</evidence>
<proteinExistence type="predicted"/>
<dbReference type="InterPro" id="IPR001810">
    <property type="entry name" value="F-box_dom"/>
</dbReference>